<dbReference type="Proteomes" id="UP001472677">
    <property type="component" value="Unassembled WGS sequence"/>
</dbReference>
<dbReference type="PANTHER" id="PTHR31044:SF52">
    <property type="entry name" value="OS01G0631500 PROTEIN"/>
    <property type="match status" value="1"/>
</dbReference>
<name>A0ABR2FLE9_9ROSI</name>
<dbReference type="PANTHER" id="PTHR31044">
    <property type="entry name" value="BETA-1,3 GLUCANASE"/>
    <property type="match status" value="1"/>
</dbReference>
<evidence type="ECO:0000313" key="5">
    <source>
        <dbReference type="EMBL" id="KAK8581779.1"/>
    </source>
</evidence>
<protein>
    <recommendedName>
        <fullName evidence="4">X8 domain-containing protein</fullName>
    </recommendedName>
</protein>
<reference evidence="5 6" key="1">
    <citation type="journal article" date="2024" name="G3 (Bethesda)">
        <title>Genome assembly of Hibiscus sabdariffa L. provides insights into metabolisms of medicinal natural products.</title>
        <authorList>
            <person name="Kim T."/>
        </authorList>
    </citation>
    <scope>NUCLEOTIDE SEQUENCE [LARGE SCALE GENOMIC DNA]</scope>
    <source>
        <strain evidence="5">TK-2024</strain>
        <tissue evidence="5">Old leaves</tissue>
    </source>
</reference>
<evidence type="ECO:0000256" key="3">
    <source>
        <dbReference type="ARBA" id="ARBA00022729"/>
    </source>
</evidence>
<evidence type="ECO:0000256" key="1">
    <source>
        <dbReference type="ARBA" id="ARBA00004609"/>
    </source>
</evidence>
<keyword evidence="2" id="KW-0325">Glycoprotein</keyword>
<keyword evidence="6" id="KW-1185">Reference proteome</keyword>
<feature type="domain" description="X8" evidence="4">
    <location>
        <begin position="70"/>
        <end position="155"/>
    </location>
</feature>
<keyword evidence="2" id="KW-0472">Membrane</keyword>
<organism evidence="5 6">
    <name type="scientific">Hibiscus sabdariffa</name>
    <name type="common">roselle</name>
    <dbReference type="NCBI Taxonomy" id="183260"/>
    <lineage>
        <taxon>Eukaryota</taxon>
        <taxon>Viridiplantae</taxon>
        <taxon>Streptophyta</taxon>
        <taxon>Embryophyta</taxon>
        <taxon>Tracheophyta</taxon>
        <taxon>Spermatophyta</taxon>
        <taxon>Magnoliopsida</taxon>
        <taxon>eudicotyledons</taxon>
        <taxon>Gunneridae</taxon>
        <taxon>Pentapetalae</taxon>
        <taxon>rosids</taxon>
        <taxon>malvids</taxon>
        <taxon>Malvales</taxon>
        <taxon>Malvaceae</taxon>
        <taxon>Malvoideae</taxon>
        <taxon>Hibiscus</taxon>
    </lineage>
</organism>
<accession>A0ABR2FLE9</accession>
<dbReference type="InterPro" id="IPR012946">
    <property type="entry name" value="X8"/>
</dbReference>
<evidence type="ECO:0000256" key="2">
    <source>
        <dbReference type="ARBA" id="ARBA00022622"/>
    </source>
</evidence>
<sequence length="181" mass="20303">MLNSFETTDNKFHKNPFETTDNKFHKLDLPTLQSFETTDNKFHKLDLSTLQSQPYNPEFPKKRTNPNGSNWCIASTKAQKSDLQNSLDWVCGPGQADCSAIQPGQRCFEPNELFSHASFAFNNYYKKHGSTTEACNFGGTGTLVSTDPSDLLPRPRDTLIASRKALNSATLHNALDWTRSP</sequence>
<keyword evidence="3" id="KW-0732">Signal</keyword>
<keyword evidence="2" id="KW-0449">Lipoprotein</keyword>
<dbReference type="Pfam" id="PF07983">
    <property type="entry name" value="X8"/>
    <property type="match status" value="1"/>
</dbReference>
<dbReference type="Gene3D" id="1.20.58.1040">
    <property type="match status" value="1"/>
</dbReference>
<comment type="subcellular location">
    <subcellularLocation>
        <location evidence="1">Cell membrane</location>
        <topology evidence="1">Lipid-anchor</topology>
        <topology evidence="1">GPI-anchor</topology>
    </subcellularLocation>
</comment>
<keyword evidence="2" id="KW-0336">GPI-anchor</keyword>
<dbReference type="SMART" id="SM00768">
    <property type="entry name" value="X8"/>
    <property type="match status" value="1"/>
</dbReference>
<evidence type="ECO:0000313" key="6">
    <source>
        <dbReference type="Proteomes" id="UP001472677"/>
    </source>
</evidence>
<dbReference type="InterPro" id="IPR044788">
    <property type="entry name" value="X8_dom_prot"/>
</dbReference>
<proteinExistence type="predicted"/>
<comment type="caution">
    <text evidence="5">The sequence shown here is derived from an EMBL/GenBank/DDBJ whole genome shotgun (WGS) entry which is preliminary data.</text>
</comment>
<gene>
    <name evidence="5" type="ORF">V6N12_071987</name>
</gene>
<dbReference type="EMBL" id="JBBPBM010000006">
    <property type="protein sequence ID" value="KAK8581779.1"/>
    <property type="molecule type" value="Genomic_DNA"/>
</dbReference>
<evidence type="ECO:0000259" key="4">
    <source>
        <dbReference type="SMART" id="SM00768"/>
    </source>
</evidence>